<evidence type="ECO:0000259" key="2">
    <source>
        <dbReference type="Pfam" id="PF00582"/>
    </source>
</evidence>
<dbReference type="RefSeq" id="WP_367995039.1">
    <property type="nucleotide sequence ID" value="NZ_JBFPJR010000032.1"/>
</dbReference>
<dbReference type="PRINTS" id="PR01438">
    <property type="entry name" value="UNVRSLSTRESS"/>
</dbReference>
<evidence type="ECO:0000256" key="1">
    <source>
        <dbReference type="ARBA" id="ARBA00008791"/>
    </source>
</evidence>
<comment type="similarity">
    <text evidence="1">Belongs to the universal stress protein A family.</text>
</comment>
<gene>
    <name evidence="3" type="ORF">AB3X52_15695</name>
</gene>
<proteinExistence type="inferred from homology"/>
<evidence type="ECO:0000313" key="3">
    <source>
        <dbReference type="EMBL" id="MEX0429070.1"/>
    </source>
</evidence>
<sequence length="144" mass="14774">MDDVVVVGVDQSETAAKAAAKAARLASALGGQLVVVHAFDSPGDPVPAEITDVVPLTASDAAAELAQHVIDGLRRDHPDLTMTPRAEYGKPAEALLAAAGRVGASVIVVGNKRVQGISRVLGSIARDVAQHAPCDVFIAHTVDR</sequence>
<organism evidence="3 4">
    <name type="scientific">Nocardioides eburneus</name>
    <dbReference type="NCBI Taxonomy" id="3231482"/>
    <lineage>
        <taxon>Bacteria</taxon>
        <taxon>Bacillati</taxon>
        <taxon>Actinomycetota</taxon>
        <taxon>Actinomycetes</taxon>
        <taxon>Propionibacteriales</taxon>
        <taxon>Nocardioidaceae</taxon>
        <taxon>Nocardioides</taxon>
    </lineage>
</organism>
<reference evidence="3 4" key="1">
    <citation type="submission" date="2024-07" db="EMBL/GenBank/DDBJ databases">
        <authorList>
            <person name="Lee S."/>
            <person name="Kang M."/>
        </authorList>
    </citation>
    <scope>NUCLEOTIDE SEQUENCE [LARGE SCALE GENOMIC DNA]</scope>
    <source>
        <strain evidence="3 4">DS6</strain>
    </source>
</reference>
<dbReference type="InterPro" id="IPR006015">
    <property type="entry name" value="Universal_stress_UspA"/>
</dbReference>
<dbReference type="Pfam" id="PF00582">
    <property type="entry name" value="Usp"/>
    <property type="match status" value="1"/>
</dbReference>
<dbReference type="Gene3D" id="3.40.50.12370">
    <property type="match status" value="1"/>
</dbReference>
<evidence type="ECO:0000313" key="4">
    <source>
        <dbReference type="Proteomes" id="UP001556631"/>
    </source>
</evidence>
<dbReference type="InterPro" id="IPR006016">
    <property type="entry name" value="UspA"/>
</dbReference>
<feature type="domain" description="UspA" evidence="2">
    <location>
        <begin position="4"/>
        <end position="139"/>
    </location>
</feature>
<dbReference type="PANTHER" id="PTHR46268:SF15">
    <property type="entry name" value="UNIVERSAL STRESS PROTEIN HP_0031"/>
    <property type="match status" value="1"/>
</dbReference>
<dbReference type="CDD" id="cd00293">
    <property type="entry name" value="USP-like"/>
    <property type="match status" value="1"/>
</dbReference>
<dbReference type="EMBL" id="JBFPJR010000032">
    <property type="protein sequence ID" value="MEX0429070.1"/>
    <property type="molecule type" value="Genomic_DNA"/>
</dbReference>
<dbReference type="SUPFAM" id="SSF52402">
    <property type="entry name" value="Adenine nucleotide alpha hydrolases-like"/>
    <property type="match status" value="1"/>
</dbReference>
<keyword evidence="4" id="KW-1185">Reference proteome</keyword>
<protein>
    <submittedName>
        <fullName evidence="3">Universal stress protein</fullName>
    </submittedName>
</protein>
<accession>A0ABV3T488</accession>
<name>A0ABV3T488_9ACTN</name>
<dbReference type="PANTHER" id="PTHR46268">
    <property type="entry name" value="STRESS RESPONSE PROTEIN NHAX"/>
    <property type="match status" value="1"/>
</dbReference>
<comment type="caution">
    <text evidence="3">The sequence shown here is derived from an EMBL/GenBank/DDBJ whole genome shotgun (WGS) entry which is preliminary data.</text>
</comment>
<dbReference type="Proteomes" id="UP001556631">
    <property type="component" value="Unassembled WGS sequence"/>
</dbReference>